<protein>
    <submittedName>
        <fullName evidence="4">TetR/AcrR family transcriptional regulator</fullName>
    </submittedName>
</protein>
<dbReference type="Proteomes" id="UP000535543">
    <property type="component" value="Unassembled WGS sequence"/>
</dbReference>
<proteinExistence type="predicted"/>
<dbReference type="InterPro" id="IPR050109">
    <property type="entry name" value="HTH-type_TetR-like_transc_reg"/>
</dbReference>
<evidence type="ECO:0000256" key="1">
    <source>
        <dbReference type="ARBA" id="ARBA00023125"/>
    </source>
</evidence>
<reference evidence="4 5" key="1">
    <citation type="submission" date="2019-05" db="EMBL/GenBank/DDBJ databases">
        <authorList>
            <person name="Lee S.D."/>
        </authorList>
    </citation>
    <scope>NUCLEOTIDE SEQUENCE [LARGE SCALE GENOMIC DNA]</scope>
    <source>
        <strain evidence="4 5">YC2-7</strain>
    </source>
</reference>
<dbReference type="InterPro" id="IPR001647">
    <property type="entry name" value="HTH_TetR"/>
</dbReference>
<feature type="DNA-binding region" description="H-T-H motif" evidence="2">
    <location>
        <begin position="40"/>
        <end position="59"/>
    </location>
</feature>
<evidence type="ECO:0000313" key="5">
    <source>
        <dbReference type="Proteomes" id="UP000535543"/>
    </source>
</evidence>
<dbReference type="PROSITE" id="PS50977">
    <property type="entry name" value="HTH_TETR_2"/>
    <property type="match status" value="1"/>
</dbReference>
<evidence type="ECO:0000256" key="2">
    <source>
        <dbReference type="PROSITE-ProRule" id="PRU00335"/>
    </source>
</evidence>
<dbReference type="AlphaFoldDB" id="A0A848K8E0"/>
<dbReference type="RefSeq" id="WP_169585454.1">
    <property type="nucleotide sequence ID" value="NZ_VCQU01000002.1"/>
</dbReference>
<sequence>MTRRAGPGRPADPALTERRKRQIVEAAYKEFAERGYHDTGITEIMQSAELGRGTFYLYFDNKREVLDGVIDFIIEQIMAAIGADVAPTNLSSIDDFADYLRRVGDNLFTLLDEHPTLSTVLIRSGMIDEAVSARIFGLADMFTAVTTMYVARAKQQGILDPTFDTAAIANALTGFAIGGLARGLRGNFAVDERKTYVETAVELMRSFATK</sequence>
<organism evidence="4 5">
    <name type="scientific">Antrihabitans stalactiti</name>
    <dbReference type="NCBI Taxonomy" id="2584121"/>
    <lineage>
        <taxon>Bacteria</taxon>
        <taxon>Bacillati</taxon>
        <taxon>Actinomycetota</taxon>
        <taxon>Actinomycetes</taxon>
        <taxon>Mycobacteriales</taxon>
        <taxon>Nocardiaceae</taxon>
        <taxon>Antrihabitans</taxon>
    </lineage>
</organism>
<keyword evidence="1 2" id="KW-0238">DNA-binding</keyword>
<dbReference type="PANTHER" id="PTHR30055">
    <property type="entry name" value="HTH-TYPE TRANSCRIPTIONAL REGULATOR RUTR"/>
    <property type="match status" value="1"/>
</dbReference>
<dbReference type="GO" id="GO:0003700">
    <property type="term" value="F:DNA-binding transcription factor activity"/>
    <property type="evidence" value="ECO:0007669"/>
    <property type="project" value="TreeGrafter"/>
</dbReference>
<comment type="caution">
    <text evidence="4">The sequence shown here is derived from an EMBL/GenBank/DDBJ whole genome shotgun (WGS) entry which is preliminary data.</text>
</comment>
<dbReference type="PANTHER" id="PTHR30055:SF226">
    <property type="entry name" value="HTH-TYPE TRANSCRIPTIONAL REGULATOR PKSA"/>
    <property type="match status" value="1"/>
</dbReference>
<dbReference type="Pfam" id="PF00440">
    <property type="entry name" value="TetR_N"/>
    <property type="match status" value="1"/>
</dbReference>
<dbReference type="Gene3D" id="1.10.357.10">
    <property type="entry name" value="Tetracycline Repressor, domain 2"/>
    <property type="match status" value="1"/>
</dbReference>
<dbReference type="GO" id="GO:0000976">
    <property type="term" value="F:transcription cis-regulatory region binding"/>
    <property type="evidence" value="ECO:0007669"/>
    <property type="project" value="TreeGrafter"/>
</dbReference>
<evidence type="ECO:0000313" key="4">
    <source>
        <dbReference type="EMBL" id="NMN94721.1"/>
    </source>
</evidence>
<name>A0A848K8E0_9NOCA</name>
<accession>A0A848K8E0</accession>
<dbReference type="SUPFAM" id="SSF46689">
    <property type="entry name" value="Homeodomain-like"/>
    <property type="match status" value="1"/>
</dbReference>
<dbReference type="InterPro" id="IPR009057">
    <property type="entry name" value="Homeodomain-like_sf"/>
</dbReference>
<gene>
    <name evidence="4" type="ORF">FGL95_06685</name>
</gene>
<keyword evidence="5" id="KW-1185">Reference proteome</keyword>
<evidence type="ECO:0000259" key="3">
    <source>
        <dbReference type="PROSITE" id="PS50977"/>
    </source>
</evidence>
<dbReference type="InterPro" id="IPR036271">
    <property type="entry name" value="Tet_transcr_reg_TetR-rel_C_sf"/>
</dbReference>
<dbReference type="SUPFAM" id="SSF48498">
    <property type="entry name" value="Tetracyclin repressor-like, C-terminal domain"/>
    <property type="match status" value="1"/>
</dbReference>
<feature type="domain" description="HTH tetR-type" evidence="3">
    <location>
        <begin position="17"/>
        <end position="77"/>
    </location>
</feature>
<dbReference type="PRINTS" id="PR00455">
    <property type="entry name" value="HTHTETR"/>
</dbReference>
<reference evidence="4 5" key="2">
    <citation type="submission" date="2020-06" db="EMBL/GenBank/DDBJ databases">
        <title>Antribacter stalactiti gen. nov., sp. nov., a new member of the family Nacardiaceae isolated from a cave.</title>
        <authorList>
            <person name="Kim I.S."/>
        </authorList>
    </citation>
    <scope>NUCLEOTIDE SEQUENCE [LARGE SCALE GENOMIC DNA]</scope>
    <source>
        <strain evidence="4 5">YC2-7</strain>
    </source>
</reference>
<dbReference type="EMBL" id="VCQU01000002">
    <property type="protein sequence ID" value="NMN94721.1"/>
    <property type="molecule type" value="Genomic_DNA"/>
</dbReference>